<organism evidence="2">
    <name type="scientific">Rhipicephalus sanguineus</name>
    <name type="common">Brown dog tick</name>
    <name type="synonym">Ixodes sanguineus</name>
    <dbReference type="NCBI Taxonomy" id="34632"/>
    <lineage>
        <taxon>Eukaryota</taxon>
        <taxon>Metazoa</taxon>
        <taxon>Ecdysozoa</taxon>
        <taxon>Arthropoda</taxon>
        <taxon>Chelicerata</taxon>
        <taxon>Arachnida</taxon>
        <taxon>Acari</taxon>
        <taxon>Parasitiformes</taxon>
        <taxon>Ixodida</taxon>
        <taxon>Ixodoidea</taxon>
        <taxon>Ixodidae</taxon>
        <taxon>Rhipicephalinae</taxon>
        <taxon>Rhipicephalus</taxon>
        <taxon>Rhipicephalus</taxon>
    </lineage>
</organism>
<feature type="non-terminal residue" evidence="2">
    <location>
        <position position="117"/>
    </location>
</feature>
<reference evidence="2" key="1">
    <citation type="journal article" date="2010" name="BMC Genomics">
        <title>An insight into the sialotranscriptome of the brown dog tick, Rhipicephalus sanguineus.</title>
        <authorList>
            <person name="Anatriello E."/>
            <person name="Ribeiro J.M."/>
            <person name="de Miranda-Santos I.K."/>
            <person name="Brandao L.G."/>
            <person name="Anderson J.M."/>
            <person name="Valenzuela J.G."/>
            <person name="Maruyama S.R."/>
            <person name="Silva J.S."/>
            <person name="Ferreira B.R."/>
        </authorList>
    </citation>
    <scope>NUCLEOTIDE SEQUENCE</scope>
    <source>
        <tissue evidence="2">Salivary glands</tissue>
    </source>
</reference>
<name>C9W191_RHISA</name>
<proteinExistence type="evidence at transcript level"/>
<reference evidence="2" key="2">
    <citation type="journal article" date="2013" name="Ticks Tick Borne Dis.">
        <title>Proteome of Rhipicephalus sanguineus tick saliva induced by the secretagogues pilocarpine and dopamine.</title>
        <authorList>
            <person name="Oliveira C.J."/>
            <person name="Anatriello E."/>
            <person name="de Miranda-Santos I.K."/>
            <person name="Francischetti I.M."/>
            <person name="Sa-Nunes A."/>
            <person name="Ferreira B.R."/>
            <person name="Ribeiro J.M."/>
        </authorList>
    </citation>
    <scope>NUCLEOTIDE SEQUENCE</scope>
    <source>
        <tissue evidence="2">Salivary glands</tissue>
    </source>
</reference>
<sequence length="117" mass="13152">MPGAMGCYISLLVVLFFWLYPLLMAARKAGTACTRNERKVLCRADGTSPEKTCPQVSVACEAGKQVCGCTGSLHRSREGFKCVKYEDCVARTYEVRQEIQIDDPDQPQERTEDNKPW</sequence>
<accession>C9W191</accession>
<evidence type="ECO:0000256" key="1">
    <source>
        <dbReference type="SAM" id="SignalP"/>
    </source>
</evidence>
<keyword evidence="1" id="KW-0732">Signal</keyword>
<feature type="chain" id="PRO_5003002555" evidence="1">
    <location>
        <begin position="26"/>
        <end position="117"/>
    </location>
</feature>
<dbReference type="EMBL" id="EZ406038">
    <property type="protein sequence ID" value="ACX53838.1"/>
    <property type="molecule type" value="mRNA"/>
</dbReference>
<feature type="signal peptide" evidence="1">
    <location>
        <begin position="1"/>
        <end position="25"/>
    </location>
</feature>
<evidence type="ECO:0000313" key="2">
    <source>
        <dbReference type="EMBL" id="ACX53838.1"/>
    </source>
</evidence>
<protein>
    <submittedName>
        <fullName evidence="2">Putative lipocalin</fullName>
    </submittedName>
</protein>
<dbReference type="AlphaFoldDB" id="C9W191"/>